<evidence type="ECO:0000313" key="3">
    <source>
        <dbReference type="Proteomes" id="UP000799779"/>
    </source>
</evidence>
<dbReference type="OrthoDB" id="5410926at2759"/>
<feature type="chain" id="PRO_5025683776" evidence="1">
    <location>
        <begin position="22"/>
        <end position="272"/>
    </location>
</feature>
<proteinExistence type="predicted"/>
<gene>
    <name evidence="2" type="ORF">P154DRAFT_498811</name>
</gene>
<protein>
    <submittedName>
        <fullName evidence="2">Uncharacterized protein</fullName>
    </submittedName>
</protein>
<dbReference type="PANTHER" id="PTHR39599">
    <property type="entry name" value="GPI-ANCHORED PROTEIN (EUROFUNG)-RELATED-RELATED"/>
    <property type="match status" value="1"/>
</dbReference>
<name>A0A6A5WF09_9PLEO</name>
<dbReference type="Proteomes" id="UP000799779">
    <property type="component" value="Unassembled WGS sequence"/>
</dbReference>
<keyword evidence="3" id="KW-1185">Reference proteome</keyword>
<accession>A0A6A5WF09</accession>
<reference evidence="2" key="1">
    <citation type="journal article" date="2020" name="Stud. Mycol.">
        <title>101 Dothideomycetes genomes: a test case for predicting lifestyles and emergence of pathogens.</title>
        <authorList>
            <person name="Haridas S."/>
            <person name="Albert R."/>
            <person name="Binder M."/>
            <person name="Bloem J."/>
            <person name="Labutti K."/>
            <person name="Salamov A."/>
            <person name="Andreopoulos B."/>
            <person name="Baker S."/>
            <person name="Barry K."/>
            <person name="Bills G."/>
            <person name="Bluhm B."/>
            <person name="Cannon C."/>
            <person name="Castanera R."/>
            <person name="Culley D."/>
            <person name="Daum C."/>
            <person name="Ezra D."/>
            <person name="Gonzalez J."/>
            <person name="Henrissat B."/>
            <person name="Kuo A."/>
            <person name="Liang C."/>
            <person name="Lipzen A."/>
            <person name="Lutzoni F."/>
            <person name="Magnuson J."/>
            <person name="Mondo S."/>
            <person name="Nolan M."/>
            <person name="Ohm R."/>
            <person name="Pangilinan J."/>
            <person name="Park H.-J."/>
            <person name="Ramirez L."/>
            <person name="Alfaro M."/>
            <person name="Sun H."/>
            <person name="Tritt A."/>
            <person name="Yoshinaga Y."/>
            <person name="Zwiers L.-H."/>
            <person name="Turgeon B."/>
            <person name="Goodwin S."/>
            <person name="Spatafora J."/>
            <person name="Crous P."/>
            <person name="Grigoriev I."/>
        </authorList>
    </citation>
    <scope>NUCLEOTIDE SEQUENCE</scope>
    <source>
        <strain evidence="2">CBS 123094</strain>
    </source>
</reference>
<keyword evidence="1" id="KW-0732">Signal</keyword>
<dbReference type="PANTHER" id="PTHR39599:SF1">
    <property type="entry name" value="GPI-ANCHORED PROTEIN (EUROFUNG)"/>
    <property type="match status" value="1"/>
</dbReference>
<dbReference type="AlphaFoldDB" id="A0A6A5WF09"/>
<feature type="signal peptide" evidence="1">
    <location>
        <begin position="1"/>
        <end position="21"/>
    </location>
</feature>
<sequence length="272" mass="26611">MLPRMRNVLFSSLLLSTSALAAPDLLADFLTPESLTPQSNDTLIAEGTLELVKRQGCAVGYNACSNLGAPGLCCRSNAICSADAAGHVACCPQGAACTGTIAGVAGPSAAMSTGTATTNPFVVVTTTTATGSQPSFVQSGGAQGTRSTVDNPYFPIAYIPTTYTNAAACSSAYSSCQTDAASCTAALANGLPGVTITAPNGGATITAIASLGMPSAVAICSSLSLQACYNLDVAACANFGNGNTGAAATRGCGGLYGLGAGVAVGIAGQLLR</sequence>
<organism evidence="2 3">
    <name type="scientific">Amniculicola lignicola CBS 123094</name>
    <dbReference type="NCBI Taxonomy" id="1392246"/>
    <lineage>
        <taxon>Eukaryota</taxon>
        <taxon>Fungi</taxon>
        <taxon>Dikarya</taxon>
        <taxon>Ascomycota</taxon>
        <taxon>Pezizomycotina</taxon>
        <taxon>Dothideomycetes</taxon>
        <taxon>Pleosporomycetidae</taxon>
        <taxon>Pleosporales</taxon>
        <taxon>Amniculicolaceae</taxon>
        <taxon>Amniculicola</taxon>
    </lineage>
</organism>
<dbReference type="EMBL" id="ML977627">
    <property type="protein sequence ID" value="KAF1996246.1"/>
    <property type="molecule type" value="Genomic_DNA"/>
</dbReference>
<evidence type="ECO:0000313" key="2">
    <source>
        <dbReference type="EMBL" id="KAF1996246.1"/>
    </source>
</evidence>
<evidence type="ECO:0000256" key="1">
    <source>
        <dbReference type="SAM" id="SignalP"/>
    </source>
</evidence>